<comment type="subcellular location">
    <subcellularLocation>
        <location evidence="4">Cytoplasm</location>
    </subcellularLocation>
    <subcellularLocation>
        <location evidence="3">Membrane</location>
    </subcellularLocation>
    <subcellularLocation>
        <location evidence="2">Nucleus</location>
    </subcellularLocation>
</comment>
<feature type="transmembrane region" description="Helical" evidence="17">
    <location>
        <begin position="451"/>
        <end position="478"/>
    </location>
</feature>
<evidence type="ECO:0000256" key="12">
    <source>
        <dbReference type="ARBA" id="ARBA00022989"/>
    </source>
</evidence>
<dbReference type="InterPro" id="IPR035595">
    <property type="entry name" value="UDP_glycos_trans_CS"/>
</dbReference>
<feature type="transmembrane region" description="Helical" evidence="17">
    <location>
        <begin position="363"/>
        <end position="388"/>
    </location>
</feature>
<dbReference type="PROSITE" id="PS00388">
    <property type="entry name" value="PROTEASOME_ALPHA_1"/>
    <property type="match status" value="1"/>
</dbReference>
<dbReference type="PROSITE" id="PS00375">
    <property type="entry name" value="UDPGT"/>
    <property type="match status" value="1"/>
</dbReference>
<evidence type="ECO:0000259" key="18">
    <source>
        <dbReference type="PROSITE" id="PS50262"/>
    </source>
</evidence>
<dbReference type="InterPro" id="IPR000426">
    <property type="entry name" value="Proteasome_asu_N"/>
</dbReference>
<dbReference type="PANTHER" id="PTHR48043:SF27">
    <property type="entry name" value="UDP-GLUCURONOSYLTRANSFERASE"/>
    <property type="match status" value="1"/>
</dbReference>
<gene>
    <name evidence="19" type="ORF">APICC_03035</name>
</gene>
<keyword evidence="11 15" id="KW-0647">Proteasome</keyword>
<evidence type="ECO:0000256" key="1">
    <source>
        <dbReference type="ARBA" id="ARBA00002000"/>
    </source>
</evidence>
<keyword evidence="12 17" id="KW-1133">Transmembrane helix</keyword>
<evidence type="ECO:0000256" key="10">
    <source>
        <dbReference type="ARBA" id="ARBA00022692"/>
    </source>
</evidence>
<dbReference type="GO" id="GO:0004930">
    <property type="term" value="F:G protein-coupled receptor activity"/>
    <property type="evidence" value="ECO:0007669"/>
    <property type="project" value="UniProtKB-KW"/>
</dbReference>
<feature type="transmembrane region" description="Helical" evidence="17">
    <location>
        <begin position="332"/>
        <end position="351"/>
    </location>
</feature>
<dbReference type="PROSITE" id="PS51475">
    <property type="entry name" value="PROTEASOME_ALPHA_2"/>
    <property type="match status" value="1"/>
</dbReference>
<dbReference type="OrthoDB" id="5835829at2759"/>
<keyword evidence="10 16" id="KW-0812">Transmembrane</keyword>
<dbReference type="InterPro" id="IPR029055">
    <property type="entry name" value="Ntn_hydrolases_N"/>
</dbReference>
<dbReference type="FunFam" id="3.60.20.10:FF:000007">
    <property type="entry name" value="Proteasome subunit alpha type"/>
    <property type="match status" value="1"/>
</dbReference>
<evidence type="ECO:0000256" key="9">
    <source>
        <dbReference type="ARBA" id="ARBA00022679"/>
    </source>
</evidence>
<dbReference type="SMART" id="SM00948">
    <property type="entry name" value="Proteasome_A_N"/>
    <property type="match status" value="1"/>
</dbReference>
<dbReference type="SUPFAM" id="SSF56235">
    <property type="entry name" value="N-terminal nucleophile aminohydrolases (Ntn hydrolases)"/>
    <property type="match status" value="1"/>
</dbReference>
<dbReference type="InterPro" id="IPR000276">
    <property type="entry name" value="GPCR_Rhodpsn"/>
</dbReference>
<dbReference type="SUPFAM" id="SSF53756">
    <property type="entry name" value="UDP-Glycosyltransferase/glycogen phosphorylase"/>
    <property type="match status" value="1"/>
</dbReference>
<evidence type="ECO:0000256" key="3">
    <source>
        <dbReference type="ARBA" id="ARBA00004370"/>
    </source>
</evidence>
<dbReference type="GO" id="GO:0019773">
    <property type="term" value="C:proteasome core complex, alpha-subunit complex"/>
    <property type="evidence" value="ECO:0007669"/>
    <property type="project" value="UniProtKB-UniRule"/>
</dbReference>
<evidence type="ECO:0000256" key="17">
    <source>
        <dbReference type="SAM" id="Phobius"/>
    </source>
</evidence>
<dbReference type="Proteomes" id="UP000242457">
    <property type="component" value="Unassembled WGS sequence"/>
</dbReference>
<name>A0A2A3EQM0_APICC</name>
<dbReference type="GO" id="GO:0008194">
    <property type="term" value="F:UDP-glycosyltransferase activity"/>
    <property type="evidence" value="ECO:0007669"/>
    <property type="project" value="InterPro"/>
</dbReference>
<dbReference type="GO" id="GO:0005737">
    <property type="term" value="C:cytoplasm"/>
    <property type="evidence" value="ECO:0007669"/>
    <property type="project" value="UniProtKB-SubCell"/>
</dbReference>
<dbReference type="Pfam" id="PF10584">
    <property type="entry name" value="Proteasome_A_N"/>
    <property type="match status" value="1"/>
</dbReference>
<dbReference type="PRINTS" id="PR00237">
    <property type="entry name" value="GPCRRHODOPSN"/>
</dbReference>
<evidence type="ECO:0000256" key="6">
    <source>
        <dbReference type="ARBA" id="ARBA00010663"/>
    </source>
</evidence>
<dbReference type="Pfam" id="PF00001">
    <property type="entry name" value="7tm_1"/>
    <property type="match status" value="1"/>
</dbReference>
<dbReference type="InterPro" id="IPR002213">
    <property type="entry name" value="UDP_glucos_trans"/>
</dbReference>
<dbReference type="InterPro" id="IPR001353">
    <property type="entry name" value="Proteasome_sua/b"/>
</dbReference>
<dbReference type="InterPro" id="IPR017452">
    <property type="entry name" value="GPCR_Rhodpsn_7TM"/>
</dbReference>
<dbReference type="Gene3D" id="3.60.20.10">
    <property type="entry name" value="Glutamine Phosphoribosylpyrophosphate, subunit 1, domain 1"/>
    <property type="match status" value="1"/>
</dbReference>
<feature type="transmembrane region" description="Helical" evidence="17">
    <location>
        <begin position="1053"/>
        <end position="1075"/>
    </location>
</feature>
<dbReference type="SUPFAM" id="SSF81321">
    <property type="entry name" value="Family A G protein-coupled receptor-like"/>
    <property type="match status" value="1"/>
</dbReference>
<keyword evidence="8" id="KW-0328">Glycosyltransferase</keyword>
<feature type="transmembrane region" description="Helical" evidence="17">
    <location>
        <begin position="499"/>
        <end position="523"/>
    </location>
</feature>
<evidence type="ECO:0000256" key="7">
    <source>
        <dbReference type="ARBA" id="ARBA00022490"/>
    </source>
</evidence>
<dbReference type="EMBL" id="KZ288193">
    <property type="protein sequence ID" value="PBC34007.1"/>
    <property type="molecule type" value="Genomic_DNA"/>
</dbReference>
<keyword evidence="16" id="KW-0297">G-protein coupled receptor</keyword>
<dbReference type="GO" id="GO:0016020">
    <property type="term" value="C:membrane"/>
    <property type="evidence" value="ECO:0007669"/>
    <property type="project" value="UniProtKB-SubCell"/>
</dbReference>
<keyword evidence="7" id="KW-0963">Cytoplasm</keyword>
<evidence type="ECO:0000256" key="8">
    <source>
        <dbReference type="ARBA" id="ARBA00022676"/>
    </source>
</evidence>
<evidence type="ECO:0000256" key="15">
    <source>
        <dbReference type="PROSITE-ProRule" id="PRU00808"/>
    </source>
</evidence>
<keyword evidence="16" id="KW-0807">Transducer</keyword>
<evidence type="ECO:0000256" key="13">
    <source>
        <dbReference type="ARBA" id="ARBA00023136"/>
    </source>
</evidence>
<feature type="domain" description="G-protein coupled receptors family 1 profile" evidence="18">
    <location>
        <begin position="291"/>
        <end position="574"/>
    </location>
</feature>
<dbReference type="InterPro" id="IPR023332">
    <property type="entry name" value="Proteasome_alpha-type"/>
</dbReference>
<keyword evidence="14" id="KW-0539">Nucleus</keyword>
<feature type="transmembrane region" description="Helical" evidence="17">
    <location>
        <begin position="272"/>
        <end position="299"/>
    </location>
</feature>
<dbReference type="Gene3D" id="3.40.50.2000">
    <property type="entry name" value="Glycogen Phosphorylase B"/>
    <property type="match status" value="1"/>
</dbReference>
<dbReference type="CDD" id="cd03784">
    <property type="entry name" value="GT1_Gtf-like"/>
    <property type="match status" value="1"/>
</dbReference>
<evidence type="ECO:0000256" key="4">
    <source>
        <dbReference type="ARBA" id="ARBA00004496"/>
    </source>
</evidence>
<keyword evidence="20" id="KW-1185">Reference proteome</keyword>
<evidence type="ECO:0000256" key="2">
    <source>
        <dbReference type="ARBA" id="ARBA00004123"/>
    </source>
</evidence>
<organism evidence="19 20">
    <name type="scientific">Apis cerana cerana</name>
    <name type="common">Oriental honeybee</name>
    <dbReference type="NCBI Taxonomy" id="94128"/>
    <lineage>
        <taxon>Eukaryota</taxon>
        <taxon>Metazoa</taxon>
        <taxon>Ecdysozoa</taxon>
        <taxon>Arthropoda</taxon>
        <taxon>Hexapoda</taxon>
        <taxon>Insecta</taxon>
        <taxon>Pterygota</taxon>
        <taxon>Neoptera</taxon>
        <taxon>Endopterygota</taxon>
        <taxon>Hymenoptera</taxon>
        <taxon>Apocrita</taxon>
        <taxon>Aculeata</taxon>
        <taxon>Apoidea</taxon>
        <taxon>Anthophila</taxon>
        <taxon>Apidae</taxon>
        <taxon>Apis</taxon>
    </lineage>
</organism>
<comment type="similarity">
    <text evidence="5">Belongs to the UDP-glycosyltransferase family.</text>
</comment>
<dbReference type="CDD" id="cd14969">
    <property type="entry name" value="7tmA_Opsins_type2_animals"/>
    <property type="match status" value="1"/>
</dbReference>
<dbReference type="PANTHER" id="PTHR48043">
    <property type="entry name" value="EG:EG0003.4 PROTEIN-RELATED"/>
    <property type="match status" value="1"/>
</dbReference>
<reference evidence="19 20" key="1">
    <citation type="submission" date="2014-07" db="EMBL/GenBank/DDBJ databases">
        <title>Genomic and transcriptomic analysis on Apis cerana provide comprehensive insights into honey bee biology.</title>
        <authorList>
            <person name="Diao Q."/>
            <person name="Sun L."/>
            <person name="Zheng H."/>
            <person name="Zheng H."/>
            <person name="Xu S."/>
            <person name="Wang S."/>
            <person name="Zeng Z."/>
            <person name="Hu F."/>
            <person name="Su S."/>
            <person name="Wu J."/>
        </authorList>
    </citation>
    <scope>NUCLEOTIDE SEQUENCE [LARGE SCALE GENOMIC DNA]</scope>
    <source>
        <tissue evidence="19">Pupae without intestine</tissue>
    </source>
</reference>
<dbReference type="STRING" id="94128.A0A2A3EQM0"/>
<accession>A0A2A3EQM0</accession>
<proteinExistence type="inferred from homology"/>
<keyword evidence="13 17" id="KW-0472">Membrane</keyword>
<comment type="similarity">
    <text evidence="15">Belongs to the peptidase T1A family.</text>
</comment>
<dbReference type="FunFam" id="3.40.50.2000:FF:000050">
    <property type="entry name" value="UDP-glucuronosyltransferase"/>
    <property type="match status" value="1"/>
</dbReference>
<dbReference type="CDD" id="cd03751">
    <property type="entry name" value="proteasome_alpha_type_3"/>
    <property type="match status" value="1"/>
</dbReference>
<dbReference type="Gene3D" id="1.20.1070.10">
    <property type="entry name" value="Rhodopsin 7-helix transmembrane proteins"/>
    <property type="match status" value="1"/>
</dbReference>
<dbReference type="PROSITE" id="PS00237">
    <property type="entry name" value="G_PROTEIN_RECEP_F1_1"/>
    <property type="match status" value="1"/>
</dbReference>
<keyword evidence="16" id="KW-0675">Receptor</keyword>
<dbReference type="GO" id="GO:0005634">
    <property type="term" value="C:nucleus"/>
    <property type="evidence" value="ECO:0007669"/>
    <property type="project" value="UniProtKB-SubCell"/>
</dbReference>
<keyword evidence="9" id="KW-0808">Transferase</keyword>
<feature type="transmembrane region" description="Helical" evidence="17">
    <location>
        <begin position="400"/>
        <end position="421"/>
    </location>
</feature>
<evidence type="ECO:0000256" key="5">
    <source>
        <dbReference type="ARBA" id="ARBA00009995"/>
    </source>
</evidence>
<dbReference type="InterPro" id="IPR050271">
    <property type="entry name" value="UDP-glycosyltransferase"/>
</dbReference>
<evidence type="ECO:0000313" key="19">
    <source>
        <dbReference type="EMBL" id="PBC34007.1"/>
    </source>
</evidence>
<evidence type="ECO:0000256" key="11">
    <source>
        <dbReference type="ARBA" id="ARBA00022942"/>
    </source>
</evidence>
<comment type="function">
    <text evidence="1">The proteasome is a multicatalytic proteinase complex which is characterized by its ability to cleave peptides with Arg, Phe, Tyr, Leu, and Glu adjacent to the leaving group at neutral or slightly basic pH. The proteasome has an ATP-dependent proteolytic activity.</text>
</comment>
<dbReference type="GO" id="GO:0006511">
    <property type="term" value="P:ubiquitin-dependent protein catabolic process"/>
    <property type="evidence" value="ECO:0007669"/>
    <property type="project" value="InterPro"/>
</dbReference>
<dbReference type="PROSITE" id="PS50262">
    <property type="entry name" value="G_PROTEIN_RECEP_F1_2"/>
    <property type="match status" value="1"/>
</dbReference>
<sequence>MSSIGTGYDLSASQFSPDGRVFQVEYAQKAVENGGTVIGLRGKDGIVFAVEKIVTSKLYEAGTNKRIFNIDQHVGMAVSGLISDARQIVEIARSEASSYKSQYGIGIPLKYLNERVSMYMHAYTLYSAVRPYGCSVILGAYEHDGPAMYMIDPSGVSYGYYGCAVGKAKQSAKTEIEKLKLSEMTCNELVKEAARIIYLVHDELKDKQFELEMSWVGKHTNGKHERIPANIKTEAEAKAKQAMAEDSDSDTEDIIILNSKTLIQTKFKLSPVMYIGAAIALGFIGFFGFTANLLVAIVIVKDAQILWTPVNVILFNLVISIKCYFGDFLVSIFGNPVAMVSAATGGWYWGYKMCLCPYLLEKYAWFMSTLGFASIGNLTVMAVERWLLVARPMQALSIRHAVILASFVWIYALCLSLPPLFGWGSYGPEAGNVSCSVSWEVHDPVTKSEAYIGFLFVLGLIVPVFTIVSSYVAIILTLKKVRKRAGASGRREAKITKMVALMITAFLLAWSPYAALAIAAQYFNVSIYQDLRSINIQTIEKKNTNIIYAKPSATVAVLPALLAKSSICYNPIIYAETKKGRLENLGESCLSTYSVYFFESLRTNKRTRNRILKEKKKSRRTFVKMRNPIATVVLFLLAVSIFCDGTTHAYNVLMATMGGTKSHTIPFVALGISLKTRGHNVTLLSAFPGPAANNGLQEFVPPIFEKEIILESMEELDRELFESNTHSVLKRVCDTGDVRAQVALYSGSISRQGNPSPWSVTPYFGKSLTQDMSFVQRILNAACLVSLRIMHWFMITGYLQPVLRKYLGNQLPDVRDLTTEIPLTLQNSHYSVADSVPYLANVVNVACLHCKPATHLSPDLETFLQRGFIFVSMGSSVRASGMPEALRQIFVAAFATLPCNVVWKWEGMKIKDLPSNVRTAAWWPQQELLGHSKLRAFVSHGGLLSLHEAAYHAAPTLVLPVFCDHDGNAAQAEKLGYALVMDLAGISIGSLRDGILKVAAIHNNSYRTAAKKRSTLLRDLPINPRKLATWWVEHVAKYKGEHLKSSTRHMSVIHYYSIDVVIFYVITLTLLMYGLKKLCWRTISKQAVKKKIN</sequence>
<protein>
    <submittedName>
        <fullName evidence="19">Proteasome subunit alpha type-3</fullName>
    </submittedName>
</protein>
<dbReference type="AlphaFoldDB" id="A0A2A3EQM0"/>
<evidence type="ECO:0000256" key="14">
    <source>
        <dbReference type="ARBA" id="ARBA00023242"/>
    </source>
</evidence>
<evidence type="ECO:0000313" key="20">
    <source>
        <dbReference type="Proteomes" id="UP000242457"/>
    </source>
</evidence>
<dbReference type="Pfam" id="PF00201">
    <property type="entry name" value="UDPGT"/>
    <property type="match status" value="1"/>
</dbReference>
<evidence type="ECO:0000256" key="16">
    <source>
        <dbReference type="RuleBase" id="RU000688"/>
    </source>
</evidence>
<comment type="similarity">
    <text evidence="6 16">Belongs to the G-protein coupled receptor 1 family.</text>
</comment>
<dbReference type="Pfam" id="PF00227">
    <property type="entry name" value="Proteasome"/>
    <property type="match status" value="1"/>
</dbReference>